<organism evidence="1 2">
    <name type="scientific">Candidatus Staskawiczbacteria bacterium RIFOXYD1_FULL_32_13</name>
    <dbReference type="NCBI Taxonomy" id="1802234"/>
    <lineage>
        <taxon>Bacteria</taxon>
        <taxon>Candidatus Staskawicziibacteriota</taxon>
    </lineage>
</organism>
<evidence type="ECO:0000313" key="1">
    <source>
        <dbReference type="EMBL" id="OGZ87502.1"/>
    </source>
</evidence>
<sequence>MFSENLGDRIEESRDSNIIEPCVPSSEKLSTMSDEELNEVIEKTQTECDESLVRLEESRKQLEKEYKWGFEAVDNLDRYSSEEWPEEKKSKFKELVESWNDGLSASRARLSKIRSLVRKEQQIREQK</sequence>
<gene>
    <name evidence="1" type="ORF">A2561_00730</name>
</gene>
<proteinExistence type="predicted"/>
<evidence type="ECO:0000313" key="2">
    <source>
        <dbReference type="Proteomes" id="UP000178935"/>
    </source>
</evidence>
<accession>A0A1G2JKB8</accession>
<dbReference type="Proteomes" id="UP000178935">
    <property type="component" value="Unassembled WGS sequence"/>
</dbReference>
<dbReference type="AlphaFoldDB" id="A0A1G2JKB8"/>
<reference evidence="1 2" key="1">
    <citation type="journal article" date="2016" name="Nat. Commun.">
        <title>Thousands of microbial genomes shed light on interconnected biogeochemical processes in an aquifer system.</title>
        <authorList>
            <person name="Anantharaman K."/>
            <person name="Brown C.T."/>
            <person name="Hug L.A."/>
            <person name="Sharon I."/>
            <person name="Castelle C.J."/>
            <person name="Probst A.J."/>
            <person name="Thomas B.C."/>
            <person name="Singh A."/>
            <person name="Wilkins M.J."/>
            <person name="Karaoz U."/>
            <person name="Brodie E.L."/>
            <person name="Williams K.H."/>
            <person name="Hubbard S.S."/>
            <person name="Banfield J.F."/>
        </authorList>
    </citation>
    <scope>NUCLEOTIDE SEQUENCE [LARGE SCALE GENOMIC DNA]</scope>
</reference>
<protein>
    <submittedName>
        <fullName evidence="1">Uncharacterized protein</fullName>
    </submittedName>
</protein>
<comment type="caution">
    <text evidence="1">The sequence shown here is derived from an EMBL/GenBank/DDBJ whole genome shotgun (WGS) entry which is preliminary data.</text>
</comment>
<dbReference type="EMBL" id="MHPU01000042">
    <property type="protein sequence ID" value="OGZ87502.1"/>
    <property type="molecule type" value="Genomic_DNA"/>
</dbReference>
<name>A0A1G2JKB8_9BACT</name>